<keyword evidence="3" id="KW-1185">Reference proteome</keyword>
<gene>
    <name evidence="2" type="ORF">Phou_054580</name>
</gene>
<dbReference type="RefSeq" id="WP_173060236.1">
    <property type="nucleotide sequence ID" value="NZ_BAABGO010000019.1"/>
</dbReference>
<proteinExistence type="predicted"/>
<reference evidence="2 3" key="1">
    <citation type="submission" date="2020-03" db="EMBL/GenBank/DDBJ databases">
        <title>Whole genome shotgun sequence of Phytohabitans houttuyneae NBRC 108639.</title>
        <authorList>
            <person name="Komaki H."/>
            <person name="Tamura T."/>
        </authorList>
    </citation>
    <scope>NUCLEOTIDE SEQUENCE [LARGE SCALE GENOMIC DNA]</scope>
    <source>
        <strain evidence="2 3">NBRC 108639</strain>
    </source>
</reference>
<accession>A0A6V8KFX5</accession>
<feature type="chain" id="PRO_5038656665" description="DUF4399 domain-containing protein" evidence="1">
    <location>
        <begin position="23"/>
        <end position="147"/>
    </location>
</feature>
<dbReference type="EMBL" id="BLPF01000002">
    <property type="protein sequence ID" value="GFJ81278.1"/>
    <property type="molecule type" value="Genomic_DNA"/>
</dbReference>
<evidence type="ECO:0000313" key="3">
    <source>
        <dbReference type="Proteomes" id="UP000482800"/>
    </source>
</evidence>
<sequence>MMHIRNIAAAAALTLAAGGLVACGDDGSAGSGGAGGGMTVSVLEPSAGADVRVPFTVKVDSSVPLGPSESGKHHVHVWFDGDEDNYVIVESDTTQINAAPTGEHVMHVSLRNANHSAAGVEATTRVVVAEGESVPGGEETGGPGYGY</sequence>
<keyword evidence="1" id="KW-0732">Signal</keyword>
<organism evidence="2 3">
    <name type="scientific">Phytohabitans houttuyneae</name>
    <dbReference type="NCBI Taxonomy" id="1076126"/>
    <lineage>
        <taxon>Bacteria</taxon>
        <taxon>Bacillati</taxon>
        <taxon>Actinomycetota</taxon>
        <taxon>Actinomycetes</taxon>
        <taxon>Micromonosporales</taxon>
        <taxon>Micromonosporaceae</taxon>
    </lineage>
</organism>
<evidence type="ECO:0000256" key="1">
    <source>
        <dbReference type="SAM" id="SignalP"/>
    </source>
</evidence>
<feature type="signal peptide" evidence="1">
    <location>
        <begin position="1"/>
        <end position="22"/>
    </location>
</feature>
<name>A0A6V8KFX5_9ACTN</name>
<protein>
    <recommendedName>
        <fullName evidence="4">DUF4399 domain-containing protein</fullName>
    </recommendedName>
</protein>
<comment type="caution">
    <text evidence="2">The sequence shown here is derived from an EMBL/GenBank/DDBJ whole genome shotgun (WGS) entry which is preliminary data.</text>
</comment>
<dbReference type="PROSITE" id="PS51257">
    <property type="entry name" value="PROKAR_LIPOPROTEIN"/>
    <property type="match status" value="1"/>
</dbReference>
<dbReference type="Proteomes" id="UP000482800">
    <property type="component" value="Unassembled WGS sequence"/>
</dbReference>
<evidence type="ECO:0008006" key="4">
    <source>
        <dbReference type="Google" id="ProtNLM"/>
    </source>
</evidence>
<evidence type="ECO:0000313" key="2">
    <source>
        <dbReference type="EMBL" id="GFJ81278.1"/>
    </source>
</evidence>
<reference evidence="2 3" key="2">
    <citation type="submission" date="2020-03" db="EMBL/GenBank/DDBJ databases">
        <authorList>
            <person name="Ichikawa N."/>
            <person name="Kimura A."/>
            <person name="Kitahashi Y."/>
            <person name="Uohara A."/>
        </authorList>
    </citation>
    <scope>NUCLEOTIDE SEQUENCE [LARGE SCALE GENOMIC DNA]</scope>
    <source>
        <strain evidence="2 3">NBRC 108639</strain>
    </source>
</reference>
<dbReference type="AlphaFoldDB" id="A0A6V8KFX5"/>